<evidence type="ECO:0000256" key="1">
    <source>
        <dbReference type="PIRSR" id="PIRSR620023-2"/>
    </source>
</evidence>
<dbReference type="NCBIfam" id="TIGR03590">
    <property type="entry name" value="PseG"/>
    <property type="match status" value="1"/>
</dbReference>
<dbReference type="PANTHER" id="PTHR21015:SF22">
    <property type="entry name" value="GLYCOSYLTRANSFERASE"/>
    <property type="match status" value="1"/>
</dbReference>
<feature type="binding site" evidence="1">
    <location>
        <position position="119"/>
    </location>
    <ligand>
        <name>substrate</name>
    </ligand>
</feature>
<dbReference type="AlphaFoldDB" id="Q2W9F7"/>
<dbReference type="PANTHER" id="PTHR21015">
    <property type="entry name" value="UDP-N-ACETYLGLUCOSAMINE--N-ACETYLMURAMYL-(PENTAPEPTIDE) PYROPHOSPHORYL-UNDECAPRENOL N-ACETYLGLUCOSAMINE TRANSFERASE 1"/>
    <property type="match status" value="1"/>
</dbReference>
<dbReference type="Gene3D" id="3.40.50.11190">
    <property type="match status" value="1"/>
</dbReference>
<sequence length="303" mass="31344">MRCLTLADELTRRGAACLFVSAAGTAELVPSLPYPVVTPDRLPFGAALVVIDHYGIDAAEEARIRSMSRAVMVIDDLPTRRHHSDLLLDQTFGRSAGEYRELVPHNSLVLAGSDYALLRPQFAAARPAALARRDGSLRRLLVSLGGTDPDNVTGAVLRAVAGSGLAIDVIMGVRAPHLDAVKAQAAAMARVTVHVGVPDMAGLMAGADLAIGAGGTSTWERCCLGLPTLMLVIADNQRDVARLVGASGAARLIAVDDLPAALALSAAELGAMSAAAAKLCDGRGAARTVDAIRRLPSLKGLAP</sequence>
<proteinExistence type="predicted"/>
<feature type="binding site" evidence="1">
    <location>
        <position position="220"/>
    </location>
    <ligand>
        <name>substrate</name>
    </ligand>
</feature>
<keyword evidence="3" id="KW-1185">Reference proteome</keyword>
<dbReference type="GO" id="GO:0016757">
    <property type="term" value="F:glycosyltransferase activity"/>
    <property type="evidence" value="ECO:0007669"/>
    <property type="project" value="TreeGrafter"/>
</dbReference>
<dbReference type="HOGENOM" id="CLU_023406_0_0_5"/>
<gene>
    <name evidence="2" type="ordered locus">amb0714</name>
</gene>
<reference evidence="2 3" key="1">
    <citation type="journal article" date="2005" name="DNA Res.">
        <title>Complete genome sequence of the facultative anaerobic magnetotactic bacterium Magnetospirillum sp. strain AMB-1.</title>
        <authorList>
            <person name="Matsunaga T."/>
            <person name="Okamura Y."/>
            <person name="Fukuda Y."/>
            <person name="Wahyudi A.T."/>
            <person name="Murase Y."/>
            <person name="Takeyama H."/>
        </authorList>
    </citation>
    <scope>NUCLEOTIDE SEQUENCE [LARGE SCALE GENOMIC DNA]</scope>
    <source>
        <strain evidence="3">ATCC 700264 / AMB-1</strain>
    </source>
</reference>
<dbReference type="KEGG" id="mag:amb0714"/>
<evidence type="ECO:0000313" key="3">
    <source>
        <dbReference type="Proteomes" id="UP000007058"/>
    </source>
</evidence>
<dbReference type="SUPFAM" id="SSF53756">
    <property type="entry name" value="UDP-Glycosyltransferase/glycogen phosphorylase"/>
    <property type="match status" value="1"/>
</dbReference>
<name>Q2W9F7_PARM1</name>
<dbReference type="Gene3D" id="3.40.50.2000">
    <property type="entry name" value="Glycogen Phosphorylase B"/>
    <property type="match status" value="1"/>
</dbReference>
<accession>Q2W9F7</accession>
<dbReference type="InterPro" id="IPR020023">
    <property type="entry name" value="PseG"/>
</dbReference>
<organism evidence="2 3">
    <name type="scientific">Paramagnetospirillum magneticum (strain ATCC 700264 / AMB-1)</name>
    <name type="common">Magnetospirillum magneticum</name>
    <dbReference type="NCBI Taxonomy" id="342108"/>
    <lineage>
        <taxon>Bacteria</taxon>
        <taxon>Pseudomonadati</taxon>
        <taxon>Pseudomonadota</taxon>
        <taxon>Alphaproteobacteria</taxon>
        <taxon>Rhodospirillales</taxon>
        <taxon>Magnetospirillaceae</taxon>
        <taxon>Paramagnetospirillum</taxon>
    </lineage>
</organism>
<protein>
    <submittedName>
        <fullName evidence="2">Spore coat polysaccharide biosynthesis protein</fullName>
    </submittedName>
</protein>
<dbReference type="Proteomes" id="UP000007058">
    <property type="component" value="Chromosome"/>
</dbReference>
<evidence type="ECO:0000313" key="2">
    <source>
        <dbReference type="EMBL" id="BAE49518.1"/>
    </source>
</evidence>
<dbReference type="STRING" id="342108.amb0714"/>
<dbReference type="EMBL" id="AP007255">
    <property type="protein sequence ID" value="BAE49518.1"/>
    <property type="molecule type" value="Genomic_DNA"/>
</dbReference>